<dbReference type="CDD" id="cd18186">
    <property type="entry name" value="BTB_POZ_ZBTB_KLHL-like"/>
    <property type="match status" value="1"/>
</dbReference>
<dbReference type="AlphaFoldDB" id="A0A9P9E0U4"/>
<name>A0A9P9E0U4_9PLEO</name>
<accession>A0A9P9E0U4</accession>
<comment type="caution">
    <text evidence="3">The sequence shown here is derived from an EMBL/GenBank/DDBJ whole genome shotgun (WGS) entry which is preliminary data.</text>
</comment>
<feature type="compositionally biased region" description="Polar residues" evidence="1">
    <location>
        <begin position="557"/>
        <end position="572"/>
    </location>
</feature>
<reference evidence="3" key="1">
    <citation type="journal article" date="2021" name="Nat. Commun.">
        <title>Genetic determinants of endophytism in the Arabidopsis root mycobiome.</title>
        <authorList>
            <person name="Mesny F."/>
            <person name="Miyauchi S."/>
            <person name="Thiergart T."/>
            <person name="Pickel B."/>
            <person name="Atanasova L."/>
            <person name="Karlsson M."/>
            <person name="Huettel B."/>
            <person name="Barry K.W."/>
            <person name="Haridas S."/>
            <person name="Chen C."/>
            <person name="Bauer D."/>
            <person name="Andreopoulos W."/>
            <person name="Pangilinan J."/>
            <person name="LaButti K."/>
            <person name="Riley R."/>
            <person name="Lipzen A."/>
            <person name="Clum A."/>
            <person name="Drula E."/>
            <person name="Henrissat B."/>
            <person name="Kohler A."/>
            <person name="Grigoriev I.V."/>
            <person name="Martin F.M."/>
            <person name="Hacquard S."/>
        </authorList>
    </citation>
    <scope>NUCLEOTIDE SEQUENCE</scope>
    <source>
        <strain evidence="3">MPI-CAGE-CH-0243</strain>
    </source>
</reference>
<dbReference type="Proteomes" id="UP000700596">
    <property type="component" value="Unassembled WGS sequence"/>
</dbReference>
<dbReference type="PANTHER" id="PTHR47843:SF2">
    <property type="entry name" value="BTB DOMAIN-CONTAINING PROTEIN"/>
    <property type="match status" value="1"/>
</dbReference>
<evidence type="ECO:0000256" key="1">
    <source>
        <dbReference type="SAM" id="MobiDB-lite"/>
    </source>
</evidence>
<feature type="region of interest" description="Disordered" evidence="1">
    <location>
        <begin position="336"/>
        <end position="468"/>
    </location>
</feature>
<feature type="domain" description="BTB" evidence="2">
    <location>
        <begin position="100"/>
        <end position="166"/>
    </location>
</feature>
<dbReference type="EMBL" id="JAGMWT010000005">
    <property type="protein sequence ID" value="KAH7128594.1"/>
    <property type="molecule type" value="Genomic_DNA"/>
</dbReference>
<keyword evidence="4" id="KW-1185">Reference proteome</keyword>
<dbReference type="PROSITE" id="PS50097">
    <property type="entry name" value="BTB"/>
    <property type="match status" value="1"/>
</dbReference>
<dbReference type="Gene3D" id="3.30.710.10">
    <property type="entry name" value="Potassium Channel Kv1.1, Chain A"/>
    <property type="match status" value="1"/>
</dbReference>
<dbReference type="InterPro" id="IPR000210">
    <property type="entry name" value="BTB/POZ_dom"/>
</dbReference>
<dbReference type="SUPFAM" id="SSF54695">
    <property type="entry name" value="POZ domain"/>
    <property type="match status" value="1"/>
</dbReference>
<dbReference type="InterPro" id="IPR011333">
    <property type="entry name" value="SKP1/BTB/POZ_sf"/>
</dbReference>
<evidence type="ECO:0000313" key="4">
    <source>
        <dbReference type="Proteomes" id="UP000700596"/>
    </source>
</evidence>
<feature type="compositionally biased region" description="Polar residues" evidence="1">
    <location>
        <begin position="433"/>
        <end position="450"/>
    </location>
</feature>
<feature type="region of interest" description="Disordered" evidence="1">
    <location>
        <begin position="507"/>
        <end position="636"/>
    </location>
</feature>
<sequence length="655" mass="71641">MANGNIGDVPASSFAEYVPASLELQGDVNDDAYEFSSPDDVALDVKLAATSPGSTQCALNATSPCPALRPSLAHRLYSHRLHVRAKAKLQRDRLLSGPMIDIFVGGSRRHWALHRNLLCHHSELLESELYGDGKNRPDKLELPDHDPAGFELLVKWLYQGKLDDVSDIFESNQKYDYAVSCHKLYLLCERFDMPQLKNVAIDQYRKGLNEAGLVPDADEINDIYRHSPVASPFRRLMTKIAARQIMDPESHRDVETYRECFVDNPDFAVDLVNAIKLGTGGMLFEDPTDRGNECEYHDHEAGPNCHIKGKGKVKQALKASAPFRDPKSAKFILSANSDQPHRPHRPPRLIPNPQPPARQARPQDGVSAGPLRRRLTSPASSTVEMTTENAMATPLSPKEQRDKFRRVTPPRQLQSSPELDEMLHPAQEDHLQRSNGESLQPLNSSGSDKSAGTGEVEDPIVSKPTDQISPRRGLWEWARAGTGRLGIIGRVPHPDWKGVGSMTTKAATSAVSGASGGGKTVEESQDDFNVPSSTATEPDNGDLARQNAGARMEGLGISNTTMDPSLFSSEEFSQTKDSSDDLVADASITGTPSPRRLSGGNEDMNGYNPPTTPSPVPQKKEPKGVEEATPSPHRIPKYKIALASHLLSPSRTPVS</sequence>
<dbReference type="SMART" id="SM00225">
    <property type="entry name" value="BTB"/>
    <property type="match status" value="1"/>
</dbReference>
<dbReference type="OrthoDB" id="194443at2759"/>
<feature type="compositionally biased region" description="Basic and acidic residues" evidence="1">
    <location>
        <begin position="421"/>
        <end position="432"/>
    </location>
</feature>
<proteinExistence type="predicted"/>
<organism evidence="3 4">
    <name type="scientific">Dendryphion nanum</name>
    <dbReference type="NCBI Taxonomy" id="256645"/>
    <lineage>
        <taxon>Eukaryota</taxon>
        <taxon>Fungi</taxon>
        <taxon>Dikarya</taxon>
        <taxon>Ascomycota</taxon>
        <taxon>Pezizomycotina</taxon>
        <taxon>Dothideomycetes</taxon>
        <taxon>Pleosporomycetidae</taxon>
        <taxon>Pleosporales</taxon>
        <taxon>Torulaceae</taxon>
        <taxon>Dendryphion</taxon>
    </lineage>
</organism>
<evidence type="ECO:0000259" key="2">
    <source>
        <dbReference type="PROSITE" id="PS50097"/>
    </source>
</evidence>
<dbReference type="Pfam" id="PF00651">
    <property type="entry name" value="BTB"/>
    <property type="match status" value="1"/>
</dbReference>
<feature type="compositionally biased region" description="Polar residues" evidence="1">
    <location>
        <begin position="377"/>
        <end position="390"/>
    </location>
</feature>
<dbReference type="PANTHER" id="PTHR47843">
    <property type="entry name" value="BTB DOMAIN-CONTAINING PROTEIN-RELATED"/>
    <property type="match status" value="1"/>
</dbReference>
<evidence type="ECO:0000313" key="3">
    <source>
        <dbReference type="EMBL" id="KAH7128594.1"/>
    </source>
</evidence>
<protein>
    <recommendedName>
        <fullName evidence="2">BTB domain-containing protein</fullName>
    </recommendedName>
</protein>
<gene>
    <name evidence="3" type="ORF">B0J11DRAFT_578784</name>
</gene>